<dbReference type="GO" id="GO:0005886">
    <property type="term" value="C:plasma membrane"/>
    <property type="evidence" value="ECO:0007669"/>
    <property type="project" value="UniProtKB-SubCell"/>
</dbReference>
<dbReference type="InterPro" id="IPR000160">
    <property type="entry name" value="GGDEF_dom"/>
</dbReference>
<dbReference type="SUPFAM" id="SSF55073">
    <property type="entry name" value="Nucleotide cyclase"/>
    <property type="match status" value="1"/>
</dbReference>
<evidence type="ECO:0000313" key="11">
    <source>
        <dbReference type="Proteomes" id="UP000253594"/>
    </source>
</evidence>
<gene>
    <name evidence="10" type="ORF">DT376_23090</name>
</gene>
<evidence type="ECO:0000256" key="7">
    <source>
        <dbReference type="ARBA" id="ARBA00034247"/>
    </source>
</evidence>
<comment type="caution">
    <text evidence="10">The sequence shown here is derived from an EMBL/GenBank/DDBJ whole genome shotgun (WGS) entry which is preliminary data.</text>
</comment>
<comment type="cofactor">
    <cofactor evidence="1">
        <name>Mg(2+)</name>
        <dbReference type="ChEBI" id="CHEBI:18420"/>
    </cofactor>
</comment>
<dbReference type="AlphaFoldDB" id="A0A367M6Q1"/>
<evidence type="ECO:0000256" key="3">
    <source>
        <dbReference type="ARBA" id="ARBA00012528"/>
    </source>
</evidence>
<dbReference type="SMART" id="SM00267">
    <property type="entry name" value="GGDEF"/>
    <property type="match status" value="1"/>
</dbReference>
<dbReference type="Gene3D" id="1.20.1250.20">
    <property type="entry name" value="MFS general substrate transporter like domains"/>
    <property type="match status" value="1"/>
</dbReference>
<reference evidence="10 11" key="1">
    <citation type="submission" date="2018-07" db="EMBL/GenBank/DDBJ databases">
        <title>Mechanisms of high-level aminoglycoside resistance among Gram-negative pathogens in Brazil.</title>
        <authorList>
            <person name="Ballaben A.S."/>
            <person name="Darini A.L.C."/>
            <person name="Doi Y."/>
        </authorList>
    </citation>
    <scope>NUCLEOTIDE SEQUENCE [LARGE SCALE GENOMIC DNA]</scope>
    <source>
        <strain evidence="10 11">B2-305</strain>
    </source>
</reference>
<evidence type="ECO:0000256" key="6">
    <source>
        <dbReference type="ARBA" id="ARBA00023136"/>
    </source>
</evidence>
<dbReference type="Proteomes" id="UP000253594">
    <property type="component" value="Unassembled WGS sequence"/>
</dbReference>
<dbReference type="PANTHER" id="PTHR45138:SF9">
    <property type="entry name" value="DIGUANYLATE CYCLASE DGCM-RELATED"/>
    <property type="match status" value="1"/>
</dbReference>
<comment type="subcellular location">
    <subcellularLocation>
        <location evidence="2">Cell inner membrane</location>
    </subcellularLocation>
</comment>
<proteinExistence type="predicted"/>
<evidence type="ECO:0000256" key="5">
    <source>
        <dbReference type="ARBA" id="ARBA00022989"/>
    </source>
</evidence>
<organism evidence="10 11">
    <name type="scientific">Pseudomonas aeruginosa</name>
    <dbReference type="NCBI Taxonomy" id="287"/>
    <lineage>
        <taxon>Bacteria</taxon>
        <taxon>Pseudomonadati</taxon>
        <taxon>Pseudomonadota</taxon>
        <taxon>Gammaproteobacteria</taxon>
        <taxon>Pseudomonadales</taxon>
        <taxon>Pseudomonadaceae</taxon>
        <taxon>Pseudomonas</taxon>
    </lineage>
</organism>
<dbReference type="SUPFAM" id="SSF103473">
    <property type="entry name" value="MFS general substrate transporter"/>
    <property type="match status" value="1"/>
</dbReference>
<evidence type="ECO:0000256" key="4">
    <source>
        <dbReference type="ARBA" id="ARBA00022692"/>
    </source>
</evidence>
<dbReference type="InterPro" id="IPR029787">
    <property type="entry name" value="Nucleotide_cyclase"/>
</dbReference>
<dbReference type="GO" id="GO:0022857">
    <property type="term" value="F:transmembrane transporter activity"/>
    <property type="evidence" value="ECO:0007669"/>
    <property type="project" value="InterPro"/>
</dbReference>
<keyword evidence="5 8" id="KW-1133">Transmembrane helix</keyword>
<dbReference type="NCBIfam" id="TIGR00254">
    <property type="entry name" value="GGDEF"/>
    <property type="match status" value="1"/>
</dbReference>
<protein>
    <recommendedName>
        <fullName evidence="3">diguanylate cyclase</fullName>
        <ecNumber evidence="3">2.7.7.65</ecNumber>
    </recommendedName>
</protein>
<dbReference type="InterPro" id="IPR036259">
    <property type="entry name" value="MFS_trans_sf"/>
</dbReference>
<dbReference type="Pfam" id="PF07690">
    <property type="entry name" value="MFS_1"/>
    <property type="match status" value="1"/>
</dbReference>
<dbReference type="GO" id="GO:0043709">
    <property type="term" value="P:cell adhesion involved in single-species biofilm formation"/>
    <property type="evidence" value="ECO:0007669"/>
    <property type="project" value="TreeGrafter"/>
</dbReference>
<dbReference type="PROSITE" id="PS50887">
    <property type="entry name" value="GGDEF"/>
    <property type="match status" value="1"/>
</dbReference>
<feature type="transmembrane region" description="Helical" evidence="8">
    <location>
        <begin position="70"/>
        <end position="89"/>
    </location>
</feature>
<feature type="domain" description="GGDEF" evidence="9">
    <location>
        <begin position="410"/>
        <end position="544"/>
    </location>
</feature>
<dbReference type="GO" id="GO:0052621">
    <property type="term" value="F:diguanylate cyclase activity"/>
    <property type="evidence" value="ECO:0007669"/>
    <property type="project" value="UniProtKB-EC"/>
</dbReference>
<evidence type="ECO:0000256" key="8">
    <source>
        <dbReference type="SAM" id="Phobius"/>
    </source>
</evidence>
<feature type="transmembrane region" description="Helical" evidence="8">
    <location>
        <begin position="203"/>
        <end position="226"/>
    </location>
</feature>
<dbReference type="CDD" id="cd01949">
    <property type="entry name" value="GGDEF"/>
    <property type="match status" value="1"/>
</dbReference>
<name>A0A367M6Q1_PSEAI</name>
<dbReference type="InterPro" id="IPR050469">
    <property type="entry name" value="Diguanylate_Cyclase"/>
</dbReference>
<dbReference type="GO" id="GO:1902201">
    <property type="term" value="P:negative regulation of bacterial-type flagellum-dependent cell motility"/>
    <property type="evidence" value="ECO:0007669"/>
    <property type="project" value="TreeGrafter"/>
</dbReference>
<dbReference type="Pfam" id="PF00990">
    <property type="entry name" value="GGDEF"/>
    <property type="match status" value="1"/>
</dbReference>
<feature type="transmembrane region" description="Helical" evidence="8">
    <location>
        <begin position="95"/>
        <end position="116"/>
    </location>
</feature>
<accession>A0A367M6Q1</accession>
<dbReference type="EMBL" id="QORE01000907">
    <property type="protein sequence ID" value="RCI72563.1"/>
    <property type="molecule type" value="Genomic_DNA"/>
</dbReference>
<sequence>MDLRLLLLSLTTFAAGLAESILIGILPPLAEDLRVSISLAGQLTTLFSLGFALAAPLLGWLTRRIERRRLLLATLLLFALSNALAALAPGYLGLLLARLGMSACCGLLIVLASLIAPLRRQSLFRHLAEPRPEVQATLQRLIELSDRWSNQAPWGDPVAARRLAAEIVQQVPPLLEPTHQIVVASNIALTNQLDVDRKRLHRAFYALFWALLGIGAGGALLVLRLVTDFKRAQQLAGHLIELNATLEKRVGERTRQLSEGKALLHFILEASPSDVVLLSACGASIHYVSPRLLKRLGCQAQDDFNLPRLFASTSEYSRLQNALEARGQVDGWEAQLCGETPCWAVICARHLEIDGEPATLIWCYDISRRKAMEQELRLLASTDTLTGLHNRHSFLHQAELMLKAAERFRHPCVALMLDIDHFKNINDSHGHLTGDRALQRVAETLRQGLREVDLLGRLGGEEFAALLPEVSLDQALDVAERLRAGVEALRVSNPDGEPLRMTVSIGVALRRDAGDDLESLLVRADSALYQAKSGGRNRTEYAPA</sequence>
<dbReference type="Gene3D" id="3.30.70.270">
    <property type="match status" value="1"/>
</dbReference>
<feature type="transmembrane region" description="Helical" evidence="8">
    <location>
        <begin position="36"/>
        <end position="58"/>
    </location>
</feature>
<dbReference type="InterPro" id="IPR011701">
    <property type="entry name" value="MFS"/>
</dbReference>
<comment type="catalytic activity">
    <reaction evidence="7">
        <text>2 GTP = 3',3'-c-di-GMP + 2 diphosphate</text>
        <dbReference type="Rhea" id="RHEA:24898"/>
        <dbReference type="ChEBI" id="CHEBI:33019"/>
        <dbReference type="ChEBI" id="CHEBI:37565"/>
        <dbReference type="ChEBI" id="CHEBI:58805"/>
        <dbReference type="EC" id="2.7.7.65"/>
    </reaction>
</comment>
<dbReference type="InterPro" id="IPR043128">
    <property type="entry name" value="Rev_trsase/Diguanyl_cyclase"/>
</dbReference>
<dbReference type="FunFam" id="3.30.70.270:FF:000001">
    <property type="entry name" value="Diguanylate cyclase domain protein"/>
    <property type="match status" value="1"/>
</dbReference>
<keyword evidence="4 8" id="KW-0812">Transmembrane</keyword>
<evidence type="ECO:0000259" key="9">
    <source>
        <dbReference type="PROSITE" id="PS50887"/>
    </source>
</evidence>
<evidence type="ECO:0000256" key="1">
    <source>
        <dbReference type="ARBA" id="ARBA00001946"/>
    </source>
</evidence>
<dbReference type="PANTHER" id="PTHR45138">
    <property type="entry name" value="REGULATORY COMPONENTS OF SENSORY TRANSDUCTION SYSTEM"/>
    <property type="match status" value="1"/>
</dbReference>
<keyword evidence="6 8" id="KW-0472">Membrane</keyword>
<evidence type="ECO:0000256" key="2">
    <source>
        <dbReference type="ARBA" id="ARBA00004533"/>
    </source>
</evidence>
<evidence type="ECO:0000313" key="10">
    <source>
        <dbReference type="EMBL" id="RCI72563.1"/>
    </source>
</evidence>
<dbReference type="EC" id="2.7.7.65" evidence="3"/>